<feature type="transmembrane region" description="Helical" evidence="9">
    <location>
        <begin position="201"/>
        <end position="224"/>
    </location>
</feature>
<evidence type="ECO:0000256" key="9">
    <source>
        <dbReference type="RuleBase" id="RU363032"/>
    </source>
</evidence>
<dbReference type="InterPro" id="IPR000515">
    <property type="entry name" value="MetI-like"/>
</dbReference>
<dbReference type="RefSeq" id="WP_039222991.1">
    <property type="nucleotide sequence ID" value="NZ_JWLW01000066.1"/>
</dbReference>
<name>A0A0B3XZQ9_9ALTE</name>
<keyword evidence="6 9" id="KW-1133">Transmembrane helix</keyword>
<feature type="transmembrane region" description="Helical" evidence="9">
    <location>
        <begin position="62"/>
        <end position="81"/>
    </location>
</feature>
<evidence type="ECO:0000256" key="7">
    <source>
        <dbReference type="ARBA" id="ARBA00023136"/>
    </source>
</evidence>
<reference evidence="11 12" key="1">
    <citation type="submission" date="2014-12" db="EMBL/GenBank/DDBJ databases">
        <title>Genome sequencing of Alteromonas marina AD001.</title>
        <authorList>
            <person name="Adrian T.G.S."/>
            <person name="Chan K.G."/>
        </authorList>
    </citation>
    <scope>NUCLEOTIDE SEQUENCE [LARGE SCALE GENOMIC DNA]</scope>
    <source>
        <strain evidence="11 12">AD001</strain>
    </source>
</reference>
<evidence type="ECO:0000256" key="6">
    <source>
        <dbReference type="ARBA" id="ARBA00022989"/>
    </source>
</evidence>
<gene>
    <name evidence="11" type="ORF">RJ41_16205</name>
</gene>
<dbReference type="PANTHER" id="PTHR43163:SF4">
    <property type="entry name" value="PUTRESCINE EXPORT SYSTEM PERMEASE PROTEIN SAPB"/>
    <property type="match status" value="1"/>
</dbReference>
<dbReference type="Gene3D" id="1.10.3720.10">
    <property type="entry name" value="MetI-like"/>
    <property type="match status" value="1"/>
</dbReference>
<evidence type="ECO:0000256" key="1">
    <source>
        <dbReference type="ARBA" id="ARBA00004429"/>
    </source>
</evidence>
<feature type="transmembrane region" description="Helical" evidence="9">
    <location>
        <begin position="102"/>
        <end position="121"/>
    </location>
</feature>
<evidence type="ECO:0000259" key="10">
    <source>
        <dbReference type="PROSITE" id="PS50928"/>
    </source>
</evidence>
<dbReference type="AlphaFoldDB" id="A0A0B3XZQ9"/>
<evidence type="ECO:0000256" key="8">
    <source>
        <dbReference type="ARBA" id="ARBA00024202"/>
    </source>
</evidence>
<keyword evidence="2 9" id="KW-0813">Transport</keyword>
<dbReference type="EMBL" id="JWLW01000066">
    <property type="protein sequence ID" value="KHT44422.1"/>
    <property type="molecule type" value="Genomic_DNA"/>
</dbReference>
<keyword evidence="7 9" id="KW-0472">Membrane</keyword>
<comment type="similarity">
    <text evidence="8">Belongs to the binding-protein-dependent transport system permease family. OppBC subfamily.</text>
</comment>
<dbReference type="PROSITE" id="PS50928">
    <property type="entry name" value="ABC_TM1"/>
    <property type="match status" value="1"/>
</dbReference>
<evidence type="ECO:0000256" key="2">
    <source>
        <dbReference type="ARBA" id="ARBA00022448"/>
    </source>
</evidence>
<feature type="transmembrane region" description="Helical" evidence="9">
    <location>
        <begin position="12"/>
        <end position="30"/>
    </location>
</feature>
<proteinExistence type="inferred from homology"/>
<evidence type="ECO:0000313" key="12">
    <source>
        <dbReference type="Proteomes" id="UP000031197"/>
    </source>
</evidence>
<dbReference type="PANTHER" id="PTHR43163">
    <property type="entry name" value="DIPEPTIDE TRANSPORT SYSTEM PERMEASE PROTEIN DPPB-RELATED"/>
    <property type="match status" value="1"/>
</dbReference>
<keyword evidence="12" id="KW-1185">Reference proteome</keyword>
<feature type="domain" description="ABC transmembrane type-1" evidence="10">
    <location>
        <begin position="96"/>
        <end position="328"/>
    </location>
</feature>
<dbReference type="GO" id="GO:0071916">
    <property type="term" value="F:dipeptide transmembrane transporter activity"/>
    <property type="evidence" value="ECO:0007669"/>
    <property type="project" value="TreeGrafter"/>
</dbReference>
<dbReference type="Pfam" id="PF00528">
    <property type="entry name" value="BPD_transp_1"/>
    <property type="match status" value="1"/>
</dbReference>
<organism evidence="11 12">
    <name type="scientific">Alteromonas marina</name>
    <dbReference type="NCBI Taxonomy" id="203795"/>
    <lineage>
        <taxon>Bacteria</taxon>
        <taxon>Pseudomonadati</taxon>
        <taxon>Pseudomonadota</taxon>
        <taxon>Gammaproteobacteria</taxon>
        <taxon>Alteromonadales</taxon>
        <taxon>Alteromonadaceae</taxon>
        <taxon>Alteromonas/Salinimonas group</taxon>
        <taxon>Alteromonas</taxon>
    </lineage>
</organism>
<accession>A0A0B3XZQ9</accession>
<dbReference type="GO" id="GO:0005886">
    <property type="term" value="C:plasma membrane"/>
    <property type="evidence" value="ECO:0007669"/>
    <property type="project" value="UniProtKB-SubCell"/>
</dbReference>
<keyword evidence="5 9" id="KW-0812">Transmembrane</keyword>
<evidence type="ECO:0000256" key="5">
    <source>
        <dbReference type="ARBA" id="ARBA00022692"/>
    </source>
</evidence>
<dbReference type="SUPFAM" id="SSF161098">
    <property type="entry name" value="MetI-like"/>
    <property type="match status" value="1"/>
</dbReference>
<feature type="transmembrane region" description="Helical" evidence="9">
    <location>
        <begin position="171"/>
        <end position="189"/>
    </location>
</feature>
<evidence type="ECO:0000256" key="3">
    <source>
        <dbReference type="ARBA" id="ARBA00022475"/>
    </source>
</evidence>
<keyword evidence="4" id="KW-0997">Cell inner membrane</keyword>
<evidence type="ECO:0000256" key="4">
    <source>
        <dbReference type="ARBA" id="ARBA00022519"/>
    </source>
</evidence>
<evidence type="ECO:0000313" key="11">
    <source>
        <dbReference type="EMBL" id="KHT44422.1"/>
    </source>
</evidence>
<comment type="caution">
    <text evidence="11">The sequence shown here is derived from an EMBL/GenBank/DDBJ whole genome shotgun (WGS) entry which is preliminary data.</text>
</comment>
<sequence length="343" mass="38504">MIQILVRYCTLFILTLLVLTIISFSLAYLFPGDTLENLTGLVPQNEIQRAALEKQFKLDQSYAFQFFYYVGNLLTGDWGYSFTSGLPLREEVGIAMPATIELATYAMLMALFVGIPLGYYAGIRCYSTSDHLINSTSITTYSFPVFWFALLLILIFSLQLDVAPLSGRISLIYDIEPVTGFILFDVLLSDIENKSLALKDALSHLALPTFAIGAVTTASMIRITRRSVIDVKHRPYIAAAVSRGLSSWQIFFRHILRNALLPILPLMAIQITTLITNAMIVETLFSWPGIGNWLIQAIYQRDYPALRIGMMAVSTVVVTLTILVDLFNRLIDPSREKYERATV</sequence>
<dbReference type="InterPro" id="IPR035906">
    <property type="entry name" value="MetI-like_sf"/>
</dbReference>
<feature type="transmembrane region" description="Helical" evidence="9">
    <location>
        <begin position="305"/>
        <end position="327"/>
    </location>
</feature>
<dbReference type="CDD" id="cd06261">
    <property type="entry name" value="TM_PBP2"/>
    <property type="match status" value="1"/>
</dbReference>
<feature type="transmembrane region" description="Helical" evidence="9">
    <location>
        <begin position="141"/>
        <end position="159"/>
    </location>
</feature>
<comment type="subcellular location">
    <subcellularLocation>
        <location evidence="1">Cell inner membrane</location>
        <topology evidence="1">Multi-pass membrane protein</topology>
    </subcellularLocation>
    <subcellularLocation>
        <location evidence="9">Cell membrane</location>
        <topology evidence="9">Multi-pass membrane protein</topology>
    </subcellularLocation>
</comment>
<feature type="transmembrane region" description="Helical" evidence="9">
    <location>
        <begin position="259"/>
        <end position="285"/>
    </location>
</feature>
<keyword evidence="3" id="KW-1003">Cell membrane</keyword>
<dbReference type="Proteomes" id="UP000031197">
    <property type="component" value="Unassembled WGS sequence"/>
</dbReference>
<protein>
    <submittedName>
        <fullName evidence="11">Peptide ABC transporter permease</fullName>
    </submittedName>
</protein>